<dbReference type="Proteomes" id="UP000805193">
    <property type="component" value="Unassembled WGS sequence"/>
</dbReference>
<organism evidence="1 2">
    <name type="scientific">Ixodes persulcatus</name>
    <name type="common">Taiga tick</name>
    <dbReference type="NCBI Taxonomy" id="34615"/>
    <lineage>
        <taxon>Eukaryota</taxon>
        <taxon>Metazoa</taxon>
        <taxon>Ecdysozoa</taxon>
        <taxon>Arthropoda</taxon>
        <taxon>Chelicerata</taxon>
        <taxon>Arachnida</taxon>
        <taxon>Acari</taxon>
        <taxon>Parasitiformes</taxon>
        <taxon>Ixodida</taxon>
        <taxon>Ixodoidea</taxon>
        <taxon>Ixodidae</taxon>
        <taxon>Ixodinae</taxon>
        <taxon>Ixodes</taxon>
    </lineage>
</organism>
<dbReference type="EMBL" id="JABSTQ010009686">
    <property type="protein sequence ID" value="KAG0426804.1"/>
    <property type="molecule type" value="Genomic_DNA"/>
</dbReference>
<reference evidence="1 2" key="1">
    <citation type="journal article" date="2020" name="Cell">
        <title>Large-Scale Comparative Analyses of Tick Genomes Elucidate Their Genetic Diversity and Vector Capacities.</title>
        <authorList>
            <consortium name="Tick Genome and Microbiome Consortium (TIGMIC)"/>
            <person name="Jia N."/>
            <person name="Wang J."/>
            <person name="Shi W."/>
            <person name="Du L."/>
            <person name="Sun Y."/>
            <person name="Zhan W."/>
            <person name="Jiang J.F."/>
            <person name="Wang Q."/>
            <person name="Zhang B."/>
            <person name="Ji P."/>
            <person name="Bell-Sakyi L."/>
            <person name="Cui X.M."/>
            <person name="Yuan T.T."/>
            <person name="Jiang B.G."/>
            <person name="Yang W.F."/>
            <person name="Lam T.T."/>
            <person name="Chang Q.C."/>
            <person name="Ding S.J."/>
            <person name="Wang X.J."/>
            <person name="Zhu J.G."/>
            <person name="Ruan X.D."/>
            <person name="Zhao L."/>
            <person name="Wei J.T."/>
            <person name="Ye R.Z."/>
            <person name="Que T.C."/>
            <person name="Du C.H."/>
            <person name="Zhou Y.H."/>
            <person name="Cheng J.X."/>
            <person name="Dai P.F."/>
            <person name="Guo W.B."/>
            <person name="Han X.H."/>
            <person name="Huang E.J."/>
            <person name="Li L.F."/>
            <person name="Wei W."/>
            <person name="Gao Y.C."/>
            <person name="Liu J.Z."/>
            <person name="Shao H.Z."/>
            <person name="Wang X."/>
            <person name="Wang C.C."/>
            <person name="Yang T.C."/>
            <person name="Huo Q.B."/>
            <person name="Li W."/>
            <person name="Chen H.Y."/>
            <person name="Chen S.E."/>
            <person name="Zhou L.G."/>
            <person name="Ni X.B."/>
            <person name="Tian J.H."/>
            <person name="Sheng Y."/>
            <person name="Liu T."/>
            <person name="Pan Y.S."/>
            <person name="Xia L.Y."/>
            <person name="Li J."/>
            <person name="Zhao F."/>
            <person name="Cao W.C."/>
        </authorList>
    </citation>
    <scope>NUCLEOTIDE SEQUENCE [LARGE SCALE GENOMIC DNA]</scope>
    <source>
        <strain evidence="1">Iper-2018</strain>
    </source>
</reference>
<name>A0AC60Q034_IXOPE</name>
<evidence type="ECO:0000313" key="2">
    <source>
        <dbReference type="Proteomes" id="UP000805193"/>
    </source>
</evidence>
<protein>
    <submittedName>
        <fullName evidence="1">Uncharacterized protein</fullName>
    </submittedName>
</protein>
<sequence length="352" mass="35238">MPLWEAVGAVPSEGRLTLDALGKSGVVVGGWNEVRLEPSTNEAVVGTPKDGRVFARDDVGDFPNANGAAIGSAFVVVGGVPKANSDEPDDAVAVLRAGTGGCPVEPGTDWVGGAPNLNGAVLPLEVAAGPNERANGAVEVARLPPNAKPPPPLCCNVVAVAAGNVGRPGVSTDGRKLGNDTDAAAVVAATVVAAGTEGVPSLKGDEPAALGARDVLGKEPKLVPLSVVLGPFTLNVGAPKVASDAATDVVAVAVASSLPCKLDLESSGFELPSKLVVGAKLVMGAGSSSFADVCDDDDDVGAERPLKSGFVADAGGENGYGCRQLEHWRRHAGGDDAQRSTEERICLGGFCC</sequence>
<proteinExistence type="predicted"/>
<keyword evidence="2" id="KW-1185">Reference proteome</keyword>
<comment type="caution">
    <text evidence="1">The sequence shown here is derived from an EMBL/GenBank/DDBJ whole genome shotgun (WGS) entry which is preliminary data.</text>
</comment>
<evidence type="ECO:0000313" key="1">
    <source>
        <dbReference type="EMBL" id="KAG0426804.1"/>
    </source>
</evidence>
<gene>
    <name evidence="1" type="ORF">HPB47_026109</name>
</gene>
<accession>A0AC60Q034</accession>